<dbReference type="EMBL" id="QEWP01000015">
    <property type="protein sequence ID" value="PWD98380.1"/>
    <property type="molecule type" value="Genomic_DNA"/>
</dbReference>
<dbReference type="InterPro" id="IPR025665">
    <property type="entry name" value="Beta-barrel_OMP_2"/>
</dbReference>
<evidence type="ECO:0000313" key="3">
    <source>
        <dbReference type="Proteomes" id="UP000244956"/>
    </source>
</evidence>
<accession>A0A2U2B5N0</accession>
<evidence type="ECO:0000313" key="2">
    <source>
        <dbReference type="EMBL" id="PWD98380.1"/>
    </source>
</evidence>
<evidence type="ECO:0000259" key="1">
    <source>
        <dbReference type="Pfam" id="PF13568"/>
    </source>
</evidence>
<dbReference type="OrthoDB" id="1467485at2"/>
<sequence length="259" mass="29360">MFPQSHNGNKVTSFCVRLKNNMPLRLLYLLILLLIIQTPGFSQATDKKKVPNLPAFDYRPLHFGFLIGLNTMDFRVYHKAPADRPEGMENRYAEVVNLNPGVNIGIVTSLRLNKNFNLRFLPGISFGQRDLWYIQDGEKDAGLLEIKSTFLEFPLLLKFSGSRMTNLKPYVVGGINPRVDLAKSENDGLNLTSADLYLEVGAGLDMYLNYFRLSTEAKLSVGLRNVLDPSGTGEPEDVMYTDVIDRLTSRLFVFTFYFE</sequence>
<feature type="domain" description="Outer membrane protein beta-barrel" evidence="1">
    <location>
        <begin position="41"/>
        <end position="227"/>
    </location>
</feature>
<reference evidence="2 3" key="1">
    <citation type="submission" date="2018-05" db="EMBL/GenBank/DDBJ databases">
        <title>Marinilabilia rubrum sp. nov., isolated from saltern sediment.</title>
        <authorList>
            <person name="Zhang R."/>
        </authorList>
    </citation>
    <scope>NUCLEOTIDE SEQUENCE [LARGE SCALE GENOMIC DNA]</scope>
    <source>
        <strain evidence="2 3">WTE16</strain>
    </source>
</reference>
<protein>
    <submittedName>
        <fullName evidence="2">PorT family protein</fullName>
    </submittedName>
</protein>
<keyword evidence="3" id="KW-1185">Reference proteome</keyword>
<organism evidence="2 3">
    <name type="scientific">Marinilabilia rubra</name>
    <dbReference type="NCBI Taxonomy" id="2162893"/>
    <lineage>
        <taxon>Bacteria</taxon>
        <taxon>Pseudomonadati</taxon>
        <taxon>Bacteroidota</taxon>
        <taxon>Bacteroidia</taxon>
        <taxon>Marinilabiliales</taxon>
        <taxon>Marinilabiliaceae</taxon>
        <taxon>Marinilabilia</taxon>
    </lineage>
</organism>
<comment type="caution">
    <text evidence="2">The sequence shown here is derived from an EMBL/GenBank/DDBJ whole genome shotgun (WGS) entry which is preliminary data.</text>
</comment>
<proteinExistence type="predicted"/>
<dbReference type="Proteomes" id="UP000244956">
    <property type="component" value="Unassembled WGS sequence"/>
</dbReference>
<dbReference type="AlphaFoldDB" id="A0A2U2B5N0"/>
<name>A0A2U2B5N0_9BACT</name>
<gene>
    <name evidence="2" type="ORF">DDZ16_15750</name>
</gene>
<dbReference type="Pfam" id="PF13568">
    <property type="entry name" value="OMP_b-brl_2"/>
    <property type="match status" value="1"/>
</dbReference>